<evidence type="ECO:0000259" key="2">
    <source>
        <dbReference type="Pfam" id="PF02602"/>
    </source>
</evidence>
<evidence type="ECO:0000313" key="4">
    <source>
        <dbReference type="Proteomes" id="UP000774617"/>
    </source>
</evidence>
<feature type="compositionally biased region" description="Basic and acidic residues" evidence="1">
    <location>
        <begin position="674"/>
        <end position="686"/>
    </location>
</feature>
<dbReference type="Gene3D" id="3.40.50.10090">
    <property type="match status" value="2"/>
</dbReference>
<evidence type="ECO:0000313" key="3">
    <source>
        <dbReference type="EMBL" id="KAH7060426.1"/>
    </source>
</evidence>
<feature type="domain" description="Tetrapyrrole biosynthesis uroporphyrinogen III synthase" evidence="2">
    <location>
        <begin position="44"/>
        <end position="307"/>
    </location>
</feature>
<sequence length="728" mass="79510">MSASTAAPSAAAPSDKIPVLLLKTKSTPADGYEEYFTAAGEGRYDPIFVPVLEHRFRDDALKQLRADIAHGGFAGGAQSQTAKYGAIIFTSQRAVEAFSHVIQDLRREDTHDLDALLPPTLPFYVVGPATARGLRALGLQCPVLGEESGNGEVLARFILNHYNGLVAPKLPILFLVGEQRRDIIPKTLQSPELPAERYTQVDEVVVYETGEMQSFREAFAAVITKSKVAGARQLWVVVFSPTGGKAMLETLGKTGNSAAAAGEETNKKLDQDGCRTYIATIGPTTRDYLAKFGYAPDVCAKKPSPEGSARIANQADNESAKPQAQTSPKGTKRKADATSPKKARGGKAAEPEKKQKTLEETIDNDAPNDGEMTEAAKAVEGTNKQAETKGEDAAKNDQQEHNAKQEQPKKGDKKSGEVAADKGKISTDPCRGLTLSSGGAVKQDSEREEKMPTNILEKGIIYFITRGRVGIEDPEGPEDLQRTYFVTRPLAKGAKLGDGPIADSDSNRLFALPKKTFPKSHRDRYMAFVEKGKTTIQDLKETFFAGSQYETKTQGTREVPPATPIGEGVYAITETGRSTHLAYMLTIPQELGEVQEEMGLRNKGSFVLSVKNPERKGPANARLPEPPKLPKEIIEEFRGLAWAPAKPQYLEYDNVQILLIGEGTDDNLANALEPKSKDQKQGKEKPEEELENLEHEDELRVQHLHGNDTVFDDLKLSKDEYPKVPTTW</sequence>
<protein>
    <submittedName>
        <fullName evidence="3">Tetrapyrrole biosynthesis, uroporphyrinogen III synthase</fullName>
    </submittedName>
</protein>
<feature type="region of interest" description="Disordered" evidence="1">
    <location>
        <begin position="673"/>
        <end position="700"/>
    </location>
</feature>
<dbReference type="SUPFAM" id="SSF69618">
    <property type="entry name" value="HemD-like"/>
    <property type="match status" value="1"/>
</dbReference>
<reference evidence="3 4" key="1">
    <citation type="journal article" date="2021" name="Nat. Commun.">
        <title>Genetic determinants of endophytism in the Arabidopsis root mycobiome.</title>
        <authorList>
            <person name="Mesny F."/>
            <person name="Miyauchi S."/>
            <person name="Thiergart T."/>
            <person name="Pickel B."/>
            <person name="Atanasova L."/>
            <person name="Karlsson M."/>
            <person name="Huettel B."/>
            <person name="Barry K.W."/>
            <person name="Haridas S."/>
            <person name="Chen C."/>
            <person name="Bauer D."/>
            <person name="Andreopoulos W."/>
            <person name="Pangilinan J."/>
            <person name="LaButti K."/>
            <person name="Riley R."/>
            <person name="Lipzen A."/>
            <person name="Clum A."/>
            <person name="Drula E."/>
            <person name="Henrissat B."/>
            <person name="Kohler A."/>
            <person name="Grigoriev I.V."/>
            <person name="Martin F.M."/>
            <person name="Hacquard S."/>
        </authorList>
    </citation>
    <scope>NUCLEOTIDE SEQUENCE [LARGE SCALE GENOMIC DNA]</scope>
    <source>
        <strain evidence="3 4">MPI-SDFR-AT-0080</strain>
    </source>
</reference>
<dbReference type="CDD" id="cd06578">
    <property type="entry name" value="HemD"/>
    <property type="match status" value="1"/>
</dbReference>
<keyword evidence="4" id="KW-1185">Reference proteome</keyword>
<name>A0ABQ8GNU3_9PEZI</name>
<dbReference type="InterPro" id="IPR003754">
    <property type="entry name" value="4pyrrol_synth_uPrphyn_synth"/>
</dbReference>
<gene>
    <name evidence="3" type="ORF">B0J12DRAFT_566393</name>
</gene>
<evidence type="ECO:0000256" key="1">
    <source>
        <dbReference type="SAM" id="MobiDB-lite"/>
    </source>
</evidence>
<feature type="compositionally biased region" description="Basic and acidic residues" evidence="1">
    <location>
        <begin position="347"/>
        <end position="359"/>
    </location>
</feature>
<feature type="compositionally biased region" description="Basic and acidic residues" evidence="1">
    <location>
        <begin position="386"/>
        <end position="425"/>
    </location>
</feature>
<dbReference type="Proteomes" id="UP000774617">
    <property type="component" value="Unassembled WGS sequence"/>
</dbReference>
<comment type="caution">
    <text evidence="3">The sequence shown here is derived from an EMBL/GenBank/DDBJ whole genome shotgun (WGS) entry which is preliminary data.</text>
</comment>
<dbReference type="PANTHER" id="PTHR12390:SF0">
    <property type="entry name" value="UROPORPHYRINOGEN-III SYNTHASE"/>
    <property type="match status" value="1"/>
</dbReference>
<feature type="compositionally biased region" description="Acidic residues" evidence="1">
    <location>
        <begin position="687"/>
        <end position="696"/>
    </location>
</feature>
<dbReference type="InterPro" id="IPR036108">
    <property type="entry name" value="4pyrrol_syn_uPrphyn_synt_sf"/>
</dbReference>
<dbReference type="EMBL" id="JAGTJR010000005">
    <property type="protein sequence ID" value="KAH7060426.1"/>
    <property type="molecule type" value="Genomic_DNA"/>
</dbReference>
<feature type="compositionally biased region" description="Polar residues" evidence="1">
    <location>
        <begin position="314"/>
        <end position="329"/>
    </location>
</feature>
<organism evidence="3 4">
    <name type="scientific">Macrophomina phaseolina</name>
    <dbReference type="NCBI Taxonomy" id="35725"/>
    <lineage>
        <taxon>Eukaryota</taxon>
        <taxon>Fungi</taxon>
        <taxon>Dikarya</taxon>
        <taxon>Ascomycota</taxon>
        <taxon>Pezizomycotina</taxon>
        <taxon>Dothideomycetes</taxon>
        <taxon>Dothideomycetes incertae sedis</taxon>
        <taxon>Botryosphaeriales</taxon>
        <taxon>Botryosphaeriaceae</taxon>
        <taxon>Macrophomina</taxon>
    </lineage>
</organism>
<dbReference type="InterPro" id="IPR039793">
    <property type="entry name" value="UROS/Hem4"/>
</dbReference>
<dbReference type="PANTHER" id="PTHR12390">
    <property type="entry name" value="UROPORPHYRINOGEN III SYNTHASE"/>
    <property type="match status" value="1"/>
</dbReference>
<feature type="region of interest" description="Disordered" evidence="1">
    <location>
        <begin position="302"/>
        <end position="449"/>
    </location>
</feature>
<proteinExistence type="predicted"/>
<feature type="compositionally biased region" description="Acidic residues" evidence="1">
    <location>
        <begin position="360"/>
        <end position="372"/>
    </location>
</feature>
<dbReference type="Pfam" id="PF02602">
    <property type="entry name" value="HEM4"/>
    <property type="match status" value="1"/>
</dbReference>
<accession>A0ABQ8GNU3</accession>